<evidence type="ECO:0000313" key="1">
    <source>
        <dbReference type="EMBL" id="JAH35451.1"/>
    </source>
</evidence>
<sequence>MLLAYSSKLYAKTNWKNATIYVQTLSGIVFPVNGLAEIT</sequence>
<reference evidence="1" key="2">
    <citation type="journal article" date="2015" name="Fish Shellfish Immunol.">
        <title>Early steps in the European eel (Anguilla anguilla)-Vibrio vulnificus interaction in the gills: Role of the RtxA13 toxin.</title>
        <authorList>
            <person name="Callol A."/>
            <person name="Pajuelo D."/>
            <person name="Ebbesson L."/>
            <person name="Teles M."/>
            <person name="MacKenzie S."/>
            <person name="Amaro C."/>
        </authorList>
    </citation>
    <scope>NUCLEOTIDE SEQUENCE</scope>
</reference>
<accession>A0A0E9S2E1</accession>
<proteinExistence type="predicted"/>
<dbReference type="AlphaFoldDB" id="A0A0E9S2E1"/>
<reference evidence="1" key="1">
    <citation type="submission" date="2014-11" db="EMBL/GenBank/DDBJ databases">
        <authorList>
            <person name="Amaro Gonzalez C."/>
        </authorList>
    </citation>
    <scope>NUCLEOTIDE SEQUENCE</scope>
</reference>
<protein>
    <submittedName>
        <fullName evidence="1">Uncharacterized protein</fullName>
    </submittedName>
</protein>
<organism evidence="1">
    <name type="scientific">Anguilla anguilla</name>
    <name type="common">European freshwater eel</name>
    <name type="synonym">Muraena anguilla</name>
    <dbReference type="NCBI Taxonomy" id="7936"/>
    <lineage>
        <taxon>Eukaryota</taxon>
        <taxon>Metazoa</taxon>
        <taxon>Chordata</taxon>
        <taxon>Craniata</taxon>
        <taxon>Vertebrata</taxon>
        <taxon>Euteleostomi</taxon>
        <taxon>Actinopterygii</taxon>
        <taxon>Neopterygii</taxon>
        <taxon>Teleostei</taxon>
        <taxon>Anguilliformes</taxon>
        <taxon>Anguillidae</taxon>
        <taxon>Anguilla</taxon>
    </lineage>
</organism>
<name>A0A0E9S2E1_ANGAN</name>
<dbReference type="EMBL" id="GBXM01073126">
    <property type="protein sequence ID" value="JAH35451.1"/>
    <property type="molecule type" value="Transcribed_RNA"/>
</dbReference>